<dbReference type="SUPFAM" id="SSF52540">
    <property type="entry name" value="P-loop containing nucleoside triphosphate hydrolases"/>
    <property type="match status" value="1"/>
</dbReference>
<dbReference type="PANTHER" id="PTHR47691:SF3">
    <property type="entry name" value="HTH-TYPE TRANSCRIPTIONAL REGULATOR RV0890C-RELATED"/>
    <property type="match status" value="1"/>
</dbReference>
<accession>A0AB39RD28</accession>
<evidence type="ECO:0000313" key="1">
    <source>
        <dbReference type="EMBL" id="XDQ52989.1"/>
    </source>
</evidence>
<dbReference type="InterPro" id="IPR011990">
    <property type="entry name" value="TPR-like_helical_dom_sf"/>
</dbReference>
<dbReference type="RefSeq" id="WP_369246255.1">
    <property type="nucleotide sequence ID" value="NZ_CP163443.1"/>
</dbReference>
<dbReference type="GO" id="GO:0043531">
    <property type="term" value="F:ADP binding"/>
    <property type="evidence" value="ECO:0007669"/>
    <property type="project" value="InterPro"/>
</dbReference>
<organism evidence="1">
    <name type="scientific">Streptomyces sp. R41</name>
    <dbReference type="NCBI Taxonomy" id="3238632"/>
    <lineage>
        <taxon>Bacteria</taxon>
        <taxon>Bacillati</taxon>
        <taxon>Actinomycetota</taxon>
        <taxon>Actinomycetes</taxon>
        <taxon>Kitasatosporales</taxon>
        <taxon>Streptomycetaceae</taxon>
        <taxon>Streptomyces</taxon>
    </lineage>
</organism>
<dbReference type="PRINTS" id="PR00364">
    <property type="entry name" value="DISEASERSIST"/>
</dbReference>
<dbReference type="InterPro" id="IPR027417">
    <property type="entry name" value="P-loop_NTPase"/>
</dbReference>
<dbReference type="SUPFAM" id="SSF48452">
    <property type="entry name" value="TPR-like"/>
    <property type="match status" value="1"/>
</dbReference>
<dbReference type="Gene3D" id="1.25.40.10">
    <property type="entry name" value="Tetratricopeptide repeat domain"/>
    <property type="match status" value="1"/>
</dbReference>
<gene>
    <name evidence="1" type="ORF">AB5J53_15620</name>
</gene>
<reference evidence="1" key="1">
    <citation type="submission" date="2024-07" db="EMBL/GenBank/DDBJ databases">
        <authorList>
            <person name="Yu S.T."/>
        </authorList>
    </citation>
    <scope>NUCLEOTIDE SEQUENCE</scope>
    <source>
        <strain evidence="1">R41</strain>
    </source>
</reference>
<sequence>MSDKTSGGRSGNLPPETRSFVGRRDELDWLDEELDPGVGIDRLVSLVGVGGVGKTRLALRAAGRVRDAYPDGVWLVELSPLHTAGLVGLAVVEALRLADQSTGPVTEVVAEWAEGKRLLLVLDSCEHVLADCVAFAEALLPVLPGLRILVTSREQLGLPGERVLYLDPLPVADDAVALFTERAAAAGFALDDTDRATVEAVCRRLDGIPLAIELAAVRLSELSLDQLHDRLGERLPSRLDLLAARDGEGPPRHQTLRTAIGWSHELCAPLERLLWARLSVFAGGFCVRAAEEVCAGGPLPAGRIADLLARLVEQSIVRRHRADPDRFRLLDTVREFGADWLRALGEERAVRLRHRDHYRRLAREGCAEWNTGRQVAWCERTLTEHANLRAAMDWALTEPDGRVAVEMAADIGFLWRHCGYLRDAQHCLDLALATDPAPGPDRTRALWARGAVALLQGDLEVAADWAVRCADAARDQGDPVAVVAAAYLIGGQLALSGKLSEAIDVLSGTPRLPIRQDGFGAAQLQVRVALSFSHMLRGDHERARAVAEEVRSASVACGESWAGAFADGIVAQADLARGDVRAAVGNARTALAGHGLLHNTVGAAMALDVLAAGVVAAGDGHRAARLLGIGERVWDLTGRAQMDSPDLIATRRRHELRVRDEIGDTEYEKAYEEGLAMPYEEGLDYAAHGC</sequence>
<name>A0AB39RD28_9ACTN</name>
<dbReference type="AlphaFoldDB" id="A0AB39RD28"/>
<protein>
    <submittedName>
        <fullName evidence="1">NB-ARC domain-containing protein</fullName>
    </submittedName>
</protein>
<dbReference type="Gene3D" id="3.40.50.300">
    <property type="entry name" value="P-loop containing nucleotide triphosphate hydrolases"/>
    <property type="match status" value="1"/>
</dbReference>
<proteinExistence type="predicted"/>
<dbReference type="EMBL" id="CP163443">
    <property type="protein sequence ID" value="XDQ52989.1"/>
    <property type="molecule type" value="Genomic_DNA"/>
</dbReference>
<dbReference type="PANTHER" id="PTHR47691">
    <property type="entry name" value="REGULATOR-RELATED"/>
    <property type="match status" value="1"/>
</dbReference>